<proteinExistence type="predicted"/>
<dbReference type="STRING" id="37546.A0A1B0G496"/>
<evidence type="ECO:0000256" key="1">
    <source>
        <dbReference type="ARBA" id="ARBA00004613"/>
    </source>
</evidence>
<evidence type="ECO:0000256" key="3">
    <source>
        <dbReference type="SAM" id="SignalP"/>
    </source>
</evidence>
<name>A0A1B0G496_GLOMM</name>
<dbReference type="EnsemblMetazoa" id="GMOY008143-RA">
    <property type="protein sequence ID" value="GMOY008143-PA"/>
    <property type="gene ID" value="GMOY008143"/>
</dbReference>
<dbReference type="Gene3D" id="3.40.33.10">
    <property type="entry name" value="CAP"/>
    <property type="match status" value="2"/>
</dbReference>
<dbReference type="PhylomeDB" id="A0A1B0G496"/>
<keyword evidence="3" id="KW-0732">Signal</keyword>
<evidence type="ECO:0000256" key="2">
    <source>
        <dbReference type="ARBA" id="ARBA00022525"/>
    </source>
</evidence>
<dbReference type="Pfam" id="PF00188">
    <property type="entry name" value="CAP"/>
    <property type="match status" value="2"/>
</dbReference>
<evidence type="ECO:0000259" key="4">
    <source>
        <dbReference type="SMART" id="SM00198"/>
    </source>
</evidence>
<feature type="chain" id="PRO_5008407888" description="SCP domain-containing protein" evidence="3">
    <location>
        <begin position="23"/>
        <end position="369"/>
    </location>
</feature>
<sequence length="369" mass="43074">MDVSKLLLLIIFVKITSNSCQSAQIDFCNKELCPYQGVHVACGKNRTFSENCEGEVKLEDMRDYISLILGEHNRYRNQLAGGNVSDFDSAVRMPVLHWDWDLALTAEYNARTCIFDHDECRSTERFRLAGQNIFKSTTECLHLEMEYFIKEAINQWFEEYRNVDRNLLQAYDQRIPPIGHFTVLVNDRQSHVGCSLLNNRLSDGQETRIIILICNYSTTNVYGFPTYKAGATASQCKERNETFSENCEGEVKLEDMRDYISLILGEHNRYRNQLAGGNVSDFDSAVRMPVLHWDWDLVLTAEYNARTCIFDHDECRSTERFHLAGQNIFKSTTECLHLEMEYFIKEAINQWFEEYRNVDRNLLQAYDQR</sequence>
<feature type="signal peptide" evidence="3">
    <location>
        <begin position="1"/>
        <end position="22"/>
    </location>
</feature>
<dbReference type="Proteomes" id="UP000092444">
    <property type="component" value="Unassembled WGS sequence"/>
</dbReference>
<dbReference type="VEuPathDB" id="VectorBase:GMOY008143"/>
<dbReference type="SMART" id="SM00198">
    <property type="entry name" value="SCP"/>
    <property type="match status" value="1"/>
</dbReference>
<dbReference type="InterPro" id="IPR001283">
    <property type="entry name" value="CRISP-related"/>
</dbReference>
<dbReference type="InterPro" id="IPR035940">
    <property type="entry name" value="CAP_sf"/>
</dbReference>
<feature type="domain" description="SCP" evidence="4">
    <location>
        <begin position="63"/>
        <end position="223"/>
    </location>
</feature>
<dbReference type="GO" id="GO:0005576">
    <property type="term" value="C:extracellular region"/>
    <property type="evidence" value="ECO:0007669"/>
    <property type="project" value="UniProtKB-SubCell"/>
</dbReference>
<evidence type="ECO:0000313" key="6">
    <source>
        <dbReference type="Proteomes" id="UP000092444"/>
    </source>
</evidence>
<dbReference type="EMBL" id="CCAG010008420">
    <property type="status" value="NOT_ANNOTATED_CDS"/>
    <property type="molecule type" value="Genomic_DNA"/>
</dbReference>
<dbReference type="EMBL" id="CCAG010008421">
    <property type="status" value="NOT_ANNOTATED_CDS"/>
    <property type="molecule type" value="Genomic_DNA"/>
</dbReference>
<accession>A0A1B0G496</accession>
<keyword evidence="2" id="KW-0964">Secreted</keyword>
<organism evidence="5 6">
    <name type="scientific">Glossina morsitans morsitans</name>
    <name type="common">Savannah tsetse fly</name>
    <dbReference type="NCBI Taxonomy" id="37546"/>
    <lineage>
        <taxon>Eukaryota</taxon>
        <taxon>Metazoa</taxon>
        <taxon>Ecdysozoa</taxon>
        <taxon>Arthropoda</taxon>
        <taxon>Hexapoda</taxon>
        <taxon>Insecta</taxon>
        <taxon>Pterygota</taxon>
        <taxon>Neoptera</taxon>
        <taxon>Endopterygota</taxon>
        <taxon>Diptera</taxon>
        <taxon>Brachycera</taxon>
        <taxon>Muscomorpha</taxon>
        <taxon>Hippoboscoidea</taxon>
        <taxon>Glossinidae</taxon>
        <taxon>Glossina</taxon>
    </lineage>
</organism>
<dbReference type="InterPro" id="IPR014044">
    <property type="entry name" value="CAP_dom"/>
</dbReference>
<protein>
    <recommendedName>
        <fullName evidence="4">SCP domain-containing protein</fullName>
    </recommendedName>
</protein>
<reference evidence="5" key="1">
    <citation type="submission" date="2020-05" db="UniProtKB">
        <authorList>
            <consortium name="EnsemblMetazoa"/>
        </authorList>
    </citation>
    <scope>IDENTIFICATION</scope>
    <source>
        <strain evidence="5">Yale</strain>
    </source>
</reference>
<dbReference type="SUPFAM" id="SSF55797">
    <property type="entry name" value="PR-1-like"/>
    <property type="match status" value="2"/>
</dbReference>
<keyword evidence="6" id="KW-1185">Reference proteome</keyword>
<evidence type="ECO:0000313" key="5">
    <source>
        <dbReference type="EnsemblMetazoa" id="GMOY008143-PA"/>
    </source>
</evidence>
<dbReference type="CDD" id="cd05380">
    <property type="entry name" value="CAP_euk"/>
    <property type="match status" value="2"/>
</dbReference>
<dbReference type="AlphaFoldDB" id="A0A1B0G496"/>
<dbReference type="PANTHER" id="PTHR10334">
    <property type="entry name" value="CYSTEINE-RICH SECRETORY PROTEIN-RELATED"/>
    <property type="match status" value="1"/>
</dbReference>
<comment type="subcellular location">
    <subcellularLocation>
        <location evidence="1">Secreted</location>
    </subcellularLocation>
</comment>